<dbReference type="GO" id="GO:0045740">
    <property type="term" value="P:positive regulation of DNA replication"/>
    <property type="evidence" value="ECO:0007669"/>
    <property type="project" value="TreeGrafter"/>
</dbReference>
<comment type="subcellular location">
    <subcellularLocation>
        <location evidence="2">Chromosome</location>
        <location evidence="2">Telomere</location>
    </subcellularLocation>
    <subcellularLocation>
        <location evidence="1">Nucleus</location>
    </subcellularLocation>
</comment>
<evidence type="ECO:0000256" key="7">
    <source>
        <dbReference type="ARBA" id="ARBA00023125"/>
    </source>
</evidence>
<evidence type="ECO:0000256" key="2">
    <source>
        <dbReference type="ARBA" id="ARBA00004574"/>
    </source>
</evidence>
<evidence type="ECO:0000256" key="5">
    <source>
        <dbReference type="ARBA" id="ARBA00022454"/>
    </source>
</evidence>
<name>A0A0A9D6F1_ARUDO</name>
<reference evidence="9" key="1">
    <citation type="submission" date="2014-09" db="EMBL/GenBank/DDBJ databases">
        <authorList>
            <person name="Magalhaes I.L.F."/>
            <person name="Oliveira U."/>
            <person name="Santos F.R."/>
            <person name="Vidigal T.H.D.A."/>
            <person name="Brescovit A.D."/>
            <person name="Santos A.J."/>
        </authorList>
    </citation>
    <scope>NUCLEOTIDE SEQUENCE</scope>
    <source>
        <tissue evidence="9">Shoot tissue taken approximately 20 cm above the soil surface</tissue>
    </source>
</reference>
<proteinExistence type="inferred from homology"/>
<keyword evidence="6" id="KW-0779">Telomere</keyword>
<dbReference type="EMBL" id="GBRH01215617">
    <property type="protein sequence ID" value="JAD82278.1"/>
    <property type="molecule type" value="Transcribed_RNA"/>
</dbReference>
<evidence type="ECO:0000256" key="6">
    <source>
        <dbReference type="ARBA" id="ARBA00022895"/>
    </source>
</evidence>
<dbReference type="GO" id="GO:0003697">
    <property type="term" value="F:single-stranded DNA binding"/>
    <property type="evidence" value="ECO:0007669"/>
    <property type="project" value="TreeGrafter"/>
</dbReference>
<dbReference type="GO" id="GO:0042162">
    <property type="term" value="F:telomeric DNA binding"/>
    <property type="evidence" value="ECO:0007669"/>
    <property type="project" value="TreeGrafter"/>
</dbReference>
<organism evidence="9">
    <name type="scientific">Arundo donax</name>
    <name type="common">Giant reed</name>
    <name type="synonym">Donax arundinaceus</name>
    <dbReference type="NCBI Taxonomy" id="35708"/>
    <lineage>
        <taxon>Eukaryota</taxon>
        <taxon>Viridiplantae</taxon>
        <taxon>Streptophyta</taxon>
        <taxon>Embryophyta</taxon>
        <taxon>Tracheophyta</taxon>
        <taxon>Spermatophyta</taxon>
        <taxon>Magnoliopsida</taxon>
        <taxon>Liliopsida</taxon>
        <taxon>Poales</taxon>
        <taxon>Poaceae</taxon>
        <taxon>PACMAD clade</taxon>
        <taxon>Arundinoideae</taxon>
        <taxon>Arundineae</taxon>
        <taxon>Arundo</taxon>
    </lineage>
</organism>
<dbReference type="AlphaFoldDB" id="A0A0A9D6F1"/>
<dbReference type="PANTHER" id="PTHR14865">
    <property type="entry name" value="CST COMPLEX SUBUNIT CTC1"/>
    <property type="match status" value="1"/>
</dbReference>
<reference evidence="9" key="2">
    <citation type="journal article" date="2015" name="Data Brief">
        <title>Shoot transcriptome of the giant reed, Arundo donax.</title>
        <authorList>
            <person name="Barrero R.A."/>
            <person name="Guerrero F.D."/>
            <person name="Moolhuijzen P."/>
            <person name="Goolsby J.A."/>
            <person name="Tidwell J."/>
            <person name="Bellgard S.E."/>
            <person name="Bellgard M.I."/>
        </authorList>
    </citation>
    <scope>NUCLEOTIDE SEQUENCE</scope>
    <source>
        <tissue evidence="9">Shoot tissue taken approximately 20 cm above the soil surface</tissue>
    </source>
</reference>
<comment type="similarity">
    <text evidence="3">Belongs to the CTC1 family.</text>
</comment>
<evidence type="ECO:0000256" key="1">
    <source>
        <dbReference type="ARBA" id="ARBA00004123"/>
    </source>
</evidence>
<dbReference type="InterPro" id="IPR042617">
    <property type="entry name" value="CTC1-like"/>
</dbReference>
<evidence type="ECO:0000256" key="3">
    <source>
        <dbReference type="ARBA" id="ARBA00006332"/>
    </source>
</evidence>
<keyword evidence="5" id="KW-0158">Chromosome</keyword>
<evidence type="ECO:0000256" key="8">
    <source>
        <dbReference type="ARBA" id="ARBA00023242"/>
    </source>
</evidence>
<evidence type="ECO:0000256" key="4">
    <source>
        <dbReference type="ARBA" id="ARBA00016175"/>
    </source>
</evidence>
<accession>A0A0A9D6F1</accession>
<dbReference type="PANTHER" id="PTHR14865:SF2">
    <property type="entry name" value="CST COMPLEX SUBUNIT CTC1"/>
    <property type="match status" value="1"/>
</dbReference>
<evidence type="ECO:0000313" key="9">
    <source>
        <dbReference type="EMBL" id="JAD82278.1"/>
    </source>
</evidence>
<protein>
    <recommendedName>
        <fullName evidence="4">CST complex subunit CTC1</fullName>
    </recommendedName>
</protein>
<dbReference type="GO" id="GO:0010833">
    <property type="term" value="P:telomere maintenance via telomere lengthening"/>
    <property type="evidence" value="ECO:0007669"/>
    <property type="project" value="TreeGrafter"/>
</dbReference>
<sequence length="124" mass="13665">MKFCSHNCGISSLESNLEACKLAIPFSNFICKGELLWMSMMLKFWNGSEEVGKSQGQNRFLCDGLSYPSSTKRIILSEDLDFVLVGSIKASPLSGRLQLVDSTGCIDVIVPDLPSNESLYGIYE</sequence>
<dbReference type="GO" id="GO:1990879">
    <property type="term" value="C:CST complex"/>
    <property type="evidence" value="ECO:0007669"/>
    <property type="project" value="TreeGrafter"/>
</dbReference>
<keyword evidence="7" id="KW-0238">DNA-binding</keyword>
<keyword evidence="8" id="KW-0539">Nucleus</keyword>